<sequence length="260" mass="27449">MSGNGWADGLVAVVTAAGGGMGGEIAHRLAQEGAAVALNDRDEQRLAETAERVAEETKEVITVPGNVTRRADAQRLFDATLERWGRVDVLMNIVGGIKGPVVNPIWQISEEEWEITIGINLRSIFHCTQLAAVEMMKQRSGKIVNIASSSWAGEPAHAHYAAAKAGVVAFTRSVAAQLGEYNINVNAIAPGPTKRQVDVQATTAGTTVRTGSVLDHHVGSLGRTNEPADIANAALFLVSEASRNISGELITVASGFNPHL</sequence>
<dbReference type="PROSITE" id="PS00061">
    <property type="entry name" value="ADH_SHORT"/>
    <property type="match status" value="1"/>
</dbReference>
<evidence type="ECO:0000256" key="1">
    <source>
        <dbReference type="ARBA" id="ARBA00006484"/>
    </source>
</evidence>
<dbReference type="FunFam" id="3.40.50.720:FF:000084">
    <property type="entry name" value="Short-chain dehydrogenase reductase"/>
    <property type="match status" value="1"/>
</dbReference>
<dbReference type="AlphaFoldDB" id="A0A1M6QHD8"/>
<dbReference type="RefSeq" id="WP_084754481.1">
    <property type="nucleotide sequence ID" value="NZ_CALGVN010000015.1"/>
</dbReference>
<proteinExistence type="inferred from homology"/>
<dbReference type="InterPro" id="IPR002347">
    <property type="entry name" value="SDR_fam"/>
</dbReference>
<keyword evidence="4" id="KW-1185">Reference proteome</keyword>
<dbReference type="Pfam" id="PF13561">
    <property type="entry name" value="adh_short_C2"/>
    <property type="match status" value="1"/>
</dbReference>
<dbReference type="Gene3D" id="3.40.50.720">
    <property type="entry name" value="NAD(P)-binding Rossmann-like Domain"/>
    <property type="match status" value="1"/>
</dbReference>
<organism evidence="3 4">
    <name type="scientific">Pseudonocardia thermophila</name>
    <dbReference type="NCBI Taxonomy" id="1848"/>
    <lineage>
        <taxon>Bacteria</taxon>
        <taxon>Bacillati</taxon>
        <taxon>Actinomycetota</taxon>
        <taxon>Actinomycetes</taxon>
        <taxon>Pseudonocardiales</taxon>
        <taxon>Pseudonocardiaceae</taxon>
        <taxon>Pseudonocardia</taxon>
    </lineage>
</organism>
<dbReference type="OrthoDB" id="3206777at2"/>
<keyword evidence="2" id="KW-0560">Oxidoreductase</keyword>
<dbReference type="GO" id="GO:0030497">
    <property type="term" value="P:fatty acid elongation"/>
    <property type="evidence" value="ECO:0007669"/>
    <property type="project" value="TreeGrafter"/>
</dbReference>
<dbReference type="CDD" id="cd05233">
    <property type="entry name" value="SDR_c"/>
    <property type="match status" value="1"/>
</dbReference>
<evidence type="ECO:0000313" key="3">
    <source>
        <dbReference type="EMBL" id="SHK19575.1"/>
    </source>
</evidence>
<evidence type="ECO:0000313" key="4">
    <source>
        <dbReference type="Proteomes" id="UP000184363"/>
    </source>
</evidence>
<dbReference type="PANTHER" id="PTHR42760">
    <property type="entry name" value="SHORT-CHAIN DEHYDROGENASES/REDUCTASES FAMILY MEMBER"/>
    <property type="match status" value="1"/>
</dbReference>
<dbReference type="PANTHER" id="PTHR42760:SF40">
    <property type="entry name" value="3-OXOACYL-[ACYL-CARRIER-PROTEIN] REDUCTASE, CHLOROPLASTIC"/>
    <property type="match status" value="1"/>
</dbReference>
<dbReference type="InterPro" id="IPR020904">
    <property type="entry name" value="Sc_DH/Rdtase_CS"/>
</dbReference>
<dbReference type="InterPro" id="IPR036291">
    <property type="entry name" value="NAD(P)-bd_dom_sf"/>
</dbReference>
<dbReference type="PRINTS" id="PR00081">
    <property type="entry name" value="GDHRDH"/>
</dbReference>
<comment type="similarity">
    <text evidence="1">Belongs to the short-chain dehydrogenases/reductases (SDR) family.</text>
</comment>
<dbReference type="GO" id="GO:0016616">
    <property type="term" value="F:oxidoreductase activity, acting on the CH-OH group of donors, NAD or NADP as acceptor"/>
    <property type="evidence" value="ECO:0007669"/>
    <property type="project" value="TreeGrafter"/>
</dbReference>
<reference evidence="3 4" key="1">
    <citation type="submission" date="2016-11" db="EMBL/GenBank/DDBJ databases">
        <authorList>
            <person name="Jaros S."/>
            <person name="Januszkiewicz K."/>
            <person name="Wedrychowicz H."/>
        </authorList>
    </citation>
    <scope>NUCLEOTIDE SEQUENCE [LARGE SCALE GENOMIC DNA]</scope>
    <source>
        <strain evidence="3 4">DSM 43832</strain>
    </source>
</reference>
<dbReference type="SUPFAM" id="SSF51735">
    <property type="entry name" value="NAD(P)-binding Rossmann-fold domains"/>
    <property type="match status" value="1"/>
</dbReference>
<dbReference type="STRING" id="1848.SAMN05443637_103322"/>
<dbReference type="Proteomes" id="UP000184363">
    <property type="component" value="Unassembled WGS sequence"/>
</dbReference>
<name>A0A1M6QHD8_PSETH</name>
<gene>
    <name evidence="3" type="ORF">SAMN05443637_103322</name>
</gene>
<dbReference type="PRINTS" id="PR00080">
    <property type="entry name" value="SDRFAMILY"/>
</dbReference>
<evidence type="ECO:0000256" key="2">
    <source>
        <dbReference type="ARBA" id="ARBA00023002"/>
    </source>
</evidence>
<dbReference type="EMBL" id="FRAP01000003">
    <property type="protein sequence ID" value="SHK19575.1"/>
    <property type="molecule type" value="Genomic_DNA"/>
</dbReference>
<accession>A0A1M6QHD8</accession>
<protein>
    <submittedName>
        <fullName evidence="3">3-oxoacyl-[acyl-carrier protein] reductase</fullName>
    </submittedName>
</protein>